<dbReference type="Proteomes" id="UP000017984">
    <property type="component" value="Chromosome"/>
</dbReference>
<dbReference type="STRING" id="1352936.M878_18035"/>
<keyword evidence="2" id="KW-1185">Reference proteome</keyword>
<protein>
    <submittedName>
        <fullName evidence="1">Uncharacterized protein</fullName>
    </submittedName>
</protein>
<comment type="caution">
    <text evidence="1">The sequence shown here is derived from an EMBL/GenBank/DDBJ whole genome shotgun (WGS) entry which is preliminary data.</text>
</comment>
<evidence type="ECO:0000313" key="2">
    <source>
        <dbReference type="Proteomes" id="UP000017984"/>
    </source>
</evidence>
<gene>
    <name evidence="1" type="ORF">M878_18035</name>
</gene>
<evidence type="ECO:0000313" key="1">
    <source>
        <dbReference type="EMBL" id="EST30617.1"/>
    </source>
</evidence>
<dbReference type="AlphaFoldDB" id="V6KEU7"/>
<dbReference type="RefSeq" id="WP_023547558.1">
    <property type="nucleotide sequence ID" value="NZ_CM002285.1"/>
</dbReference>
<proteinExistence type="predicted"/>
<accession>V6KEU7</accession>
<dbReference type="HOGENOM" id="CLU_2425761_0_0_11"/>
<reference evidence="1 2" key="1">
    <citation type="journal article" date="2014" name="Genome Announc.">
        <title>Draft Genome Sequence of Streptomyces roseochromogenes subsp. oscitans DS 12.976, Producer of the Aminocoumarin Antibiotic Clorobiocin.</title>
        <authorList>
            <person name="Ruckert C."/>
            <person name="Kalinowski J."/>
            <person name="Heide L."/>
            <person name="Apel A.K."/>
        </authorList>
    </citation>
    <scope>NUCLEOTIDE SEQUENCE [LARGE SCALE GENOMIC DNA]</scope>
    <source>
        <strain evidence="1 2">DS 12.976</strain>
    </source>
</reference>
<organism evidence="1 2">
    <name type="scientific">Streptomyces roseochromogenus subsp. oscitans DS 12.976</name>
    <dbReference type="NCBI Taxonomy" id="1352936"/>
    <lineage>
        <taxon>Bacteria</taxon>
        <taxon>Bacillati</taxon>
        <taxon>Actinomycetota</taxon>
        <taxon>Actinomycetes</taxon>
        <taxon>Kitasatosporales</taxon>
        <taxon>Streptomycetaceae</taxon>
        <taxon>Streptomyces</taxon>
    </lineage>
</organism>
<name>V6KEU7_STRRC</name>
<sequence length="91" mass="10069">MVEHNAQRIETGTQATPTERLSAAVRAVNARSESRCYGIEDISLPPVPVPGCPACTELVVLREEARAQGDGTDHNVRRIFRYVSYSIVQEE</sequence>
<dbReference type="EMBL" id="AWQX01000158">
    <property type="protein sequence ID" value="EST30617.1"/>
    <property type="molecule type" value="Genomic_DNA"/>
</dbReference>
<dbReference type="PATRIC" id="fig|1352936.5.peg.3787"/>